<evidence type="ECO:0000313" key="2">
    <source>
        <dbReference type="EMBL" id="WAA09756.1"/>
    </source>
</evidence>
<protein>
    <submittedName>
        <fullName evidence="2">Zinc ribbon domain-containing protein</fullName>
    </submittedName>
</protein>
<feature type="transmembrane region" description="Helical" evidence="1">
    <location>
        <begin position="236"/>
        <end position="255"/>
    </location>
</feature>
<feature type="transmembrane region" description="Helical" evidence="1">
    <location>
        <begin position="83"/>
        <end position="103"/>
    </location>
</feature>
<proteinExistence type="predicted"/>
<keyword evidence="1" id="KW-0812">Transmembrane</keyword>
<reference evidence="2" key="1">
    <citation type="submission" date="2022-09" db="EMBL/GenBank/DDBJ databases">
        <title>Complete Genomes of Fervidibacillus albus and Fervidibacillus halotolerans isolated from tidal flat sediments.</title>
        <authorList>
            <person name="Kwon K.K."/>
            <person name="Yang S.-H."/>
            <person name="Park M.J."/>
            <person name="Oh H.-M."/>
        </authorList>
    </citation>
    <scope>NUCLEOTIDE SEQUENCE</scope>
    <source>
        <strain evidence="2">MEBiC13591</strain>
    </source>
</reference>
<dbReference type="EMBL" id="CP106878">
    <property type="protein sequence ID" value="WAA09756.1"/>
    <property type="molecule type" value="Genomic_DNA"/>
</dbReference>
<feature type="transmembrane region" description="Helical" evidence="1">
    <location>
        <begin position="181"/>
        <end position="202"/>
    </location>
</feature>
<gene>
    <name evidence="2" type="ORF">OE104_14795</name>
</gene>
<dbReference type="AlphaFoldDB" id="A0A9E8LUI1"/>
<dbReference type="Proteomes" id="UP001164718">
    <property type="component" value="Chromosome"/>
</dbReference>
<keyword evidence="1" id="KW-0472">Membrane</keyword>
<evidence type="ECO:0000313" key="3">
    <source>
        <dbReference type="Proteomes" id="UP001164718"/>
    </source>
</evidence>
<name>A0A9E8LUI1_9BACI</name>
<evidence type="ECO:0000256" key="1">
    <source>
        <dbReference type="SAM" id="Phobius"/>
    </source>
</evidence>
<accession>A0A9E8LUI1</accession>
<feature type="transmembrane region" description="Helical" evidence="1">
    <location>
        <begin position="153"/>
        <end position="175"/>
    </location>
</feature>
<feature type="transmembrane region" description="Helical" evidence="1">
    <location>
        <begin position="211"/>
        <end position="230"/>
    </location>
</feature>
<feature type="transmembrane region" description="Helical" evidence="1">
    <location>
        <begin position="123"/>
        <end position="141"/>
    </location>
</feature>
<organism evidence="2 3">
    <name type="scientific">Fervidibacillus albus</name>
    <dbReference type="NCBI Taxonomy" id="2980026"/>
    <lineage>
        <taxon>Bacteria</taxon>
        <taxon>Bacillati</taxon>
        <taxon>Bacillota</taxon>
        <taxon>Bacilli</taxon>
        <taxon>Bacillales</taxon>
        <taxon>Bacillaceae</taxon>
        <taxon>Fervidibacillus</taxon>
    </lineage>
</organism>
<keyword evidence="1" id="KW-1133">Transmembrane helix</keyword>
<keyword evidence="3" id="KW-1185">Reference proteome</keyword>
<dbReference type="KEGG" id="faf:OE104_14795"/>
<dbReference type="RefSeq" id="WP_275417539.1">
    <property type="nucleotide sequence ID" value="NZ_CP106878.1"/>
</dbReference>
<sequence length="256" mass="29256">MKCPKCQHENEFGNYCIKCGTPLTENTGSKDDEDFTGNGQQSVQGNHQFESMKQLSKGYFQYFLDVLKNPYREASKFGKEQQINSFITIGLYSIFIPMIIYITLGDLKMWIDQPFFNLFIKPFIGYAIFVLLIALYIFLAIKINKISVSIQDVFSRYGTMLVPFVVIFALAFITSLLEMDIFLFLLFFGFAAVVFLVPPFVLMSFTKGEKVGIDLIYSTLIVYVLTFITIDIMSDLLFSMIGNIIGGLFNTFFPFN</sequence>